<dbReference type="STRING" id="1036779.SAMN04515666_102431"/>
<keyword evidence="1" id="KW-0732">Signal</keyword>
<feature type="chain" id="PRO_5011754654" evidence="1">
    <location>
        <begin position="21"/>
        <end position="100"/>
    </location>
</feature>
<proteinExistence type="predicted"/>
<accession>A0A1H7L6U2</accession>
<sequence length="100" mass="10812">MLKPITLSLCLAALSGAALAGPTCSPSDERARILASASTGNLHRDWKGGNRVGYGWSLQVDRSVRDAAGTEYYVGDLYDTNGHLATRRVFVVEREWDCGP</sequence>
<organism evidence="2 3">
    <name type="scientific">Bosea lupini</name>
    <dbReference type="NCBI Taxonomy" id="1036779"/>
    <lineage>
        <taxon>Bacteria</taxon>
        <taxon>Pseudomonadati</taxon>
        <taxon>Pseudomonadota</taxon>
        <taxon>Alphaproteobacteria</taxon>
        <taxon>Hyphomicrobiales</taxon>
        <taxon>Boseaceae</taxon>
        <taxon>Bosea</taxon>
    </lineage>
</organism>
<dbReference type="Proteomes" id="UP000199664">
    <property type="component" value="Unassembled WGS sequence"/>
</dbReference>
<keyword evidence="3" id="KW-1185">Reference proteome</keyword>
<dbReference type="AlphaFoldDB" id="A0A1H7L6U2"/>
<reference evidence="3" key="1">
    <citation type="submission" date="2016-10" db="EMBL/GenBank/DDBJ databases">
        <authorList>
            <person name="Varghese N."/>
            <person name="Submissions S."/>
        </authorList>
    </citation>
    <scope>NUCLEOTIDE SEQUENCE [LARGE SCALE GENOMIC DNA]</scope>
    <source>
        <strain evidence="3">LMG 26383,CCUG 61248,R- 45681</strain>
    </source>
</reference>
<gene>
    <name evidence="2" type="ORF">SAMN04515666_102431</name>
</gene>
<evidence type="ECO:0000313" key="3">
    <source>
        <dbReference type="Proteomes" id="UP000199664"/>
    </source>
</evidence>
<name>A0A1H7L6U2_9HYPH</name>
<evidence type="ECO:0000313" key="2">
    <source>
        <dbReference type="EMBL" id="SEK94719.1"/>
    </source>
</evidence>
<feature type="signal peptide" evidence="1">
    <location>
        <begin position="1"/>
        <end position="20"/>
    </location>
</feature>
<evidence type="ECO:0000256" key="1">
    <source>
        <dbReference type="SAM" id="SignalP"/>
    </source>
</evidence>
<dbReference type="RefSeq" id="WP_091831455.1">
    <property type="nucleotide sequence ID" value="NZ_FOAN01000002.1"/>
</dbReference>
<protein>
    <submittedName>
        <fullName evidence="2">Uncharacterized protein</fullName>
    </submittedName>
</protein>
<dbReference type="OrthoDB" id="8161991at2"/>
<dbReference type="EMBL" id="FOAN01000002">
    <property type="protein sequence ID" value="SEK94719.1"/>
    <property type="molecule type" value="Genomic_DNA"/>
</dbReference>